<comment type="similarity">
    <text evidence="3">Belongs to the AcsF family.</text>
</comment>
<protein>
    <recommendedName>
        <fullName evidence="4">magnesium-protoporphyrin IX monomethyl ester (oxidative) cyclase</fullName>
        <ecNumber evidence="4">1.14.13.81</ecNumber>
    </recommendedName>
</protein>
<evidence type="ECO:0000256" key="12">
    <source>
        <dbReference type="SAM" id="MobiDB-lite"/>
    </source>
</evidence>
<evidence type="ECO:0000256" key="1">
    <source>
        <dbReference type="ARBA" id="ARBA00001962"/>
    </source>
</evidence>
<dbReference type="EMBL" id="FNXT01000967">
    <property type="protein sequence ID" value="SZX69961.1"/>
    <property type="molecule type" value="Genomic_DNA"/>
</dbReference>
<evidence type="ECO:0000313" key="15">
    <source>
        <dbReference type="Proteomes" id="UP000256970"/>
    </source>
</evidence>
<reference evidence="14 15" key="1">
    <citation type="submission" date="2016-10" db="EMBL/GenBank/DDBJ databases">
        <authorList>
            <person name="Cai Z."/>
        </authorList>
    </citation>
    <scope>NUCLEOTIDE SEQUENCE [LARGE SCALE GENOMIC DNA]</scope>
</reference>
<dbReference type="PANTHER" id="PTHR31053">
    <property type="entry name" value="MAGNESIUM-PROTOPORPHYRIN IX MONOMETHYL ESTER [OXIDATIVE] CYCLASE, CHLOROPLASTIC"/>
    <property type="match status" value="1"/>
</dbReference>
<evidence type="ECO:0000256" key="11">
    <source>
        <dbReference type="ARBA" id="ARBA00049231"/>
    </source>
</evidence>
<feature type="domain" description="Rubrerythrin diiron-binding" evidence="13">
    <location>
        <begin position="127"/>
        <end position="260"/>
    </location>
</feature>
<dbReference type="PANTHER" id="PTHR31053:SF2">
    <property type="entry name" value="MAGNESIUM-PROTOPORPHYRIN IX MONOMETHYL ESTER [OXIDATIVE] CYCLASE, CHLOROPLASTIC"/>
    <property type="match status" value="1"/>
</dbReference>
<keyword evidence="5" id="KW-0602">Photosynthesis</keyword>
<keyword evidence="10" id="KW-0149">Chlorophyll biosynthesis</keyword>
<dbReference type="AlphaFoldDB" id="A0A383VXN6"/>
<dbReference type="HAMAP" id="MF_01840">
    <property type="entry name" value="AcsF"/>
    <property type="match status" value="1"/>
</dbReference>
<keyword evidence="6" id="KW-0479">Metal-binding</keyword>
<dbReference type="UniPathway" id="UPA00668"/>
<evidence type="ECO:0000256" key="8">
    <source>
        <dbReference type="ARBA" id="ARBA00023002"/>
    </source>
</evidence>
<dbReference type="Pfam" id="PF02915">
    <property type="entry name" value="Rubrerythrin"/>
    <property type="match status" value="1"/>
</dbReference>
<dbReference type="GO" id="GO:0046872">
    <property type="term" value="F:metal ion binding"/>
    <property type="evidence" value="ECO:0007669"/>
    <property type="project" value="UniProtKB-KW"/>
</dbReference>
<dbReference type="EC" id="1.14.13.81" evidence="4"/>
<dbReference type="NCBIfam" id="TIGR02029">
    <property type="entry name" value="AcsF"/>
    <property type="match status" value="1"/>
</dbReference>
<dbReference type="InterPro" id="IPR009078">
    <property type="entry name" value="Ferritin-like_SF"/>
</dbReference>
<sequence>MALTMQAQRLTAGQTSRTPVRAAHVRRGAVTVRASAATDPMGFKLMRSGIKQASKETILTPRFYTTDFEEMAELVNPANIPQQQQEELEAYLREMKTDYNQRHFVRNEKFKEAAEKLSGPTRKIFVEFLERSCTAEFSGFLLFKELARRLRDVNPTVAEIFQMMSRDEARHAGFINKAMSDFNLALDLGFLTKNRTYTFFKPKYILYTVYLSEKIGYWRYITIYRNLQRNPECQFYPLFEYFEAWCQDECRHGDFLAALLKSKPELLQGPIAKLWTRFFCLTVYITMYLNDHQRSAFYEALGLNTTQFCRHVIIETNNTSKRIFPEVPTVDSPVFWDLMDKMVSVNNQMAAIDNGTSSTPALLQPLAKVALMERLGSLVLRVMLMTPIEAGSYDFENPAELVY</sequence>
<dbReference type="Proteomes" id="UP000256970">
    <property type="component" value="Unassembled WGS sequence"/>
</dbReference>
<evidence type="ECO:0000256" key="10">
    <source>
        <dbReference type="ARBA" id="ARBA00023171"/>
    </source>
</evidence>
<evidence type="ECO:0000256" key="4">
    <source>
        <dbReference type="ARBA" id="ARBA00012092"/>
    </source>
</evidence>
<organism evidence="14 15">
    <name type="scientific">Tetradesmus obliquus</name>
    <name type="common">Green alga</name>
    <name type="synonym">Acutodesmus obliquus</name>
    <dbReference type="NCBI Taxonomy" id="3088"/>
    <lineage>
        <taxon>Eukaryota</taxon>
        <taxon>Viridiplantae</taxon>
        <taxon>Chlorophyta</taxon>
        <taxon>core chlorophytes</taxon>
        <taxon>Chlorophyceae</taxon>
        <taxon>CS clade</taxon>
        <taxon>Sphaeropleales</taxon>
        <taxon>Scenedesmaceae</taxon>
        <taxon>Tetradesmus</taxon>
    </lineage>
</organism>
<dbReference type="GO" id="GO:0009535">
    <property type="term" value="C:chloroplast thylakoid membrane"/>
    <property type="evidence" value="ECO:0007669"/>
    <property type="project" value="TreeGrafter"/>
</dbReference>
<evidence type="ECO:0000256" key="9">
    <source>
        <dbReference type="ARBA" id="ARBA00023004"/>
    </source>
</evidence>
<keyword evidence="9" id="KW-0408">Iron</keyword>
<dbReference type="SUPFAM" id="SSF47240">
    <property type="entry name" value="Ferritin-like"/>
    <property type="match status" value="1"/>
</dbReference>
<dbReference type="NCBIfam" id="NF010172">
    <property type="entry name" value="PRK13654.1"/>
    <property type="match status" value="1"/>
</dbReference>
<keyword evidence="8" id="KW-0560">Oxidoreductase</keyword>
<evidence type="ECO:0000256" key="2">
    <source>
        <dbReference type="ARBA" id="ARBA00005173"/>
    </source>
</evidence>
<dbReference type="STRING" id="3088.A0A383VXN6"/>
<dbReference type="CDD" id="cd01047">
    <property type="entry name" value="ACSF"/>
    <property type="match status" value="1"/>
</dbReference>
<feature type="compositionally biased region" description="Polar residues" evidence="12">
    <location>
        <begin position="1"/>
        <end position="18"/>
    </location>
</feature>
<proteinExistence type="inferred from homology"/>
<evidence type="ECO:0000259" key="13">
    <source>
        <dbReference type="Pfam" id="PF02915"/>
    </source>
</evidence>
<accession>A0A383VXN6</accession>
<evidence type="ECO:0000256" key="7">
    <source>
        <dbReference type="ARBA" id="ARBA00022857"/>
    </source>
</evidence>
<keyword evidence="7" id="KW-0521">NADP</keyword>
<dbReference type="GO" id="GO:0015979">
    <property type="term" value="P:photosynthesis"/>
    <property type="evidence" value="ECO:0007669"/>
    <property type="project" value="UniProtKB-KW"/>
</dbReference>
<keyword evidence="15" id="KW-1185">Reference proteome</keyword>
<evidence type="ECO:0000313" key="14">
    <source>
        <dbReference type="EMBL" id="SZX69961.1"/>
    </source>
</evidence>
<evidence type="ECO:0000256" key="6">
    <source>
        <dbReference type="ARBA" id="ARBA00022723"/>
    </source>
</evidence>
<gene>
    <name evidence="14" type="ORF">BQ4739_LOCUS10216</name>
</gene>
<dbReference type="GO" id="GO:0015995">
    <property type="term" value="P:chlorophyll biosynthetic process"/>
    <property type="evidence" value="ECO:0007669"/>
    <property type="project" value="UniProtKB-UniPathway"/>
</dbReference>
<dbReference type="InterPro" id="IPR008434">
    <property type="entry name" value="AcsF"/>
</dbReference>
<dbReference type="GO" id="GO:0048529">
    <property type="term" value="F:magnesium-protoporphyrin IX monomethyl ester (oxidative) cyclase activity"/>
    <property type="evidence" value="ECO:0007669"/>
    <property type="project" value="UniProtKB-EC"/>
</dbReference>
<evidence type="ECO:0000256" key="3">
    <source>
        <dbReference type="ARBA" id="ARBA00006550"/>
    </source>
</evidence>
<comment type="cofactor">
    <cofactor evidence="1">
        <name>Fe cation</name>
        <dbReference type="ChEBI" id="CHEBI:24875"/>
    </cofactor>
</comment>
<comment type="catalytic activity">
    <reaction evidence="11">
        <text>Mg-protoporphyrin IX 13-monomethyl ester + 3 NADPH + 3 O2 + 2 H(+) = 3,8-divinyl protochlorophyllide a + 3 NADP(+) + 5 H2O</text>
        <dbReference type="Rhea" id="RHEA:33235"/>
        <dbReference type="ChEBI" id="CHEBI:15377"/>
        <dbReference type="ChEBI" id="CHEBI:15378"/>
        <dbReference type="ChEBI" id="CHEBI:15379"/>
        <dbReference type="ChEBI" id="CHEBI:57783"/>
        <dbReference type="ChEBI" id="CHEBI:58349"/>
        <dbReference type="ChEBI" id="CHEBI:58632"/>
        <dbReference type="ChEBI" id="CHEBI:60491"/>
        <dbReference type="EC" id="1.14.13.81"/>
    </reaction>
</comment>
<dbReference type="InterPro" id="IPR003251">
    <property type="entry name" value="Rr_diiron-bd_dom"/>
</dbReference>
<evidence type="ECO:0000256" key="5">
    <source>
        <dbReference type="ARBA" id="ARBA00022531"/>
    </source>
</evidence>
<comment type="pathway">
    <text evidence="2">Porphyrin-containing compound metabolism; chlorophyll biosynthesis.</text>
</comment>
<name>A0A383VXN6_TETOB</name>
<feature type="region of interest" description="Disordered" evidence="12">
    <location>
        <begin position="1"/>
        <end position="26"/>
    </location>
</feature>